<dbReference type="InterPro" id="IPR008920">
    <property type="entry name" value="TF_FadR/GntR_C"/>
</dbReference>
<dbReference type="PROSITE" id="PS50949">
    <property type="entry name" value="HTH_GNTR"/>
    <property type="match status" value="1"/>
</dbReference>
<evidence type="ECO:0000256" key="3">
    <source>
        <dbReference type="ARBA" id="ARBA00023163"/>
    </source>
</evidence>
<protein>
    <submittedName>
        <fullName evidence="5">GntR family transcriptional regulator</fullName>
    </submittedName>
</protein>
<dbReference type="SMART" id="SM00345">
    <property type="entry name" value="HTH_GNTR"/>
    <property type="match status" value="1"/>
</dbReference>
<dbReference type="InterPro" id="IPR036388">
    <property type="entry name" value="WH-like_DNA-bd_sf"/>
</dbReference>
<dbReference type="GO" id="GO:0003700">
    <property type="term" value="F:DNA-binding transcription factor activity"/>
    <property type="evidence" value="ECO:0007669"/>
    <property type="project" value="InterPro"/>
</dbReference>
<dbReference type="InterPro" id="IPR011711">
    <property type="entry name" value="GntR_C"/>
</dbReference>
<dbReference type="RefSeq" id="WP_119148979.1">
    <property type="nucleotide sequence ID" value="NZ_JBHSOV010000021.1"/>
</dbReference>
<proteinExistence type="predicted"/>
<dbReference type="CDD" id="cd07377">
    <property type="entry name" value="WHTH_GntR"/>
    <property type="match status" value="1"/>
</dbReference>
<name>A0A398CQV1_9BACL</name>
<dbReference type="Gene3D" id="1.20.120.530">
    <property type="entry name" value="GntR ligand-binding domain-like"/>
    <property type="match status" value="1"/>
</dbReference>
<organism evidence="5 6">
    <name type="scientific">Cohnella faecalis</name>
    <dbReference type="NCBI Taxonomy" id="2315694"/>
    <lineage>
        <taxon>Bacteria</taxon>
        <taxon>Bacillati</taxon>
        <taxon>Bacillota</taxon>
        <taxon>Bacilli</taxon>
        <taxon>Bacillales</taxon>
        <taxon>Paenibacillaceae</taxon>
        <taxon>Cohnella</taxon>
    </lineage>
</organism>
<accession>A0A398CQV1</accession>
<evidence type="ECO:0000256" key="1">
    <source>
        <dbReference type="ARBA" id="ARBA00023015"/>
    </source>
</evidence>
<dbReference type="EMBL" id="QXJM01000032">
    <property type="protein sequence ID" value="RIE03649.1"/>
    <property type="molecule type" value="Genomic_DNA"/>
</dbReference>
<comment type="caution">
    <text evidence="5">The sequence shown here is derived from an EMBL/GenBank/DDBJ whole genome shotgun (WGS) entry which is preliminary data.</text>
</comment>
<dbReference type="PRINTS" id="PR00035">
    <property type="entry name" value="HTHGNTR"/>
</dbReference>
<feature type="domain" description="HTH gntR-type" evidence="4">
    <location>
        <begin position="15"/>
        <end position="81"/>
    </location>
</feature>
<dbReference type="InterPro" id="IPR036390">
    <property type="entry name" value="WH_DNA-bd_sf"/>
</dbReference>
<dbReference type="Proteomes" id="UP000266340">
    <property type="component" value="Unassembled WGS sequence"/>
</dbReference>
<evidence type="ECO:0000313" key="6">
    <source>
        <dbReference type="Proteomes" id="UP000266340"/>
    </source>
</evidence>
<dbReference type="AlphaFoldDB" id="A0A398CQV1"/>
<dbReference type="SMART" id="SM00895">
    <property type="entry name" value="FCD"/>
    <property type="match status" value="1"/>
</dbReference>
<reference evidence="5 6" key="1">
    <citation type="submission" date="2018-09" db="EMBL/GenBank/DDBJ databases">
        <title>Cohnella cavernae sp. nov., isolated from a karst cave.</title>
        <authorList>
            <person name="Zhu H."/>
        </authorList>
    </citation>
    <scope>NUCLEOTIDE SEQUENCE [LARGE SCALE GENOMIC DNA]</scope>
    <source>
        <strain evidence="5 6">K2E09-144</strain>
    </source>
</reference>
<dbReference type="OrthoDB" id="368257at2"/>
<dbReference type="GO" id="GO:0003677">
    <property type="term" value="F:DNA binding"/>
    <property type="evidence" value="ECO:0007669"/>
    <property type="project" value="UniProtKB-KW"/>
</dbReference>
<sequence length="229" mass="25426">MKHLRNYPAEWLKGASLGEAVAGELRFRIVRGSLAAGAVLSENGIASEFGTSRSPVREALKALSAEGLIRLERMGAVVIGLSPKEIEELYDVRYLIESFVQRRLATGDLEPLIAKLSRIVDKMELAAKHHDVSEFSAQDFSFHETIIAESGHSRIWQMWKGISQVVLIVMLITTEEVFDSGDERVGAVISKHRTIVHVLSSKDESKIESAVRDYFSDSFVTLKSSIPQD</sequence>
<dbReference type="Pfam" id="PF07729">
    <property type="entry name" value="FCD"/>
    <property type="match status" value="1"/>
</dbReference>
<dbReference type="Pfam" id="PF00392">
    <property type="entry name" value="GntR"/>
    <property type="match status" value="1"/>
</dbReference>
<keyword evidence="1" id="KW-0805">Transcription regulation</keyword>
<dbReference type="SUPFAM" id="SSF46785">
    <property type="entry name" value="Winged helix' DNA-binding domain"/>
    <property type="match status" value="1"/>
</dbReference>
<dbReference type="PANTHER" id="PTHR43537:SF24">
    <property type="entry name" value="GLUCONATE OPERON TRANSCRIPTIONAL REPRESSOR"/>
    <property type="match status" value="1"/>
</dbReference>
<evidence type="ECO:0000259" key="4">
    <source>
        <dbReference type="PROSITE" id="PS50949"/>
    </source>
</evidence>
<gene>
    <name evidence="5" type="ORF">D3H35_10135</name>
</gene>
<evidence type="ECO:0000256" key="2">
    <source>
        <dbReference type="ARBA" id="ARBA00023125"/>
    </source>
</evidence>
<evidence type="ECO:0000313" key="5">
    <source>
        <dbReference type="EMBL" id="RIE03649.1"/>
    </source>
</evidence>
<dbReference type="PANTHER" id="PTHR43537">
    <property type="entry name" value="TRANSCRIPTIONAL REGULATOR, GNTR FAMILY"/>
    <property type="match status" value="1"/>
</dbReference>
<dbReference type="Gene3D" id="1.10.10.10">
    <property type="entry name" value="Winged helix-like DNA-binding domain superfamily/Winged helix DNA-binding domain"/>
    <property type="match status" value="1"/>
</dbReference>
<keyword evidence="2" id="KW-0238">DNA-binding</keyword>
<dbReference type="InterPro" id="IPR000524">
    <property type="entry name" value="Tscrpt_reg_HTH_GntR"/>
</dbReference>
<keyword evidence="3" id="KW-0804">Transcription</keyword>
<dbReference type="SUPFAM" id="SSF48008">
    <property type="entry name" value="GntR ligand-binding domain-like"/>
    <property type="match status" value="1"/>
</dbReference>
<keyword evidence="6" id="KW-1185">Reference proteome</keyword>